<evidence type="ECO:0000313" key="4">
    <source>
        <dbReference type="Proteomes" id="UP000756921"/>
    </source>
</evidence>
<dbReference type="Proteomes" id="UP000756921">
    <property type="component" value="Unassembled WGS sequence"/>
</dbReference>
<dbReference type="OrthoDB" id="3794517at2759"/>
<gene>
    <name evidence="3" type="ORF">PMIN01_05120</name>
</gene>
<evidence type="ECO:0008006" key="5">
    <source>
        <dbReference type="Google" id="ProtNLM"/>
    </source>
</evidence>
<comment type="caution">
    <text evidence="3">The sequence shown here is derived from an EMBL/GenBank/DDBJ whole genome shotgun (WGS) entry which is preliminary data.</text>
</comment>
<dbReference type="EMBL" id="WJXW01000004">
    <property type="protein sequence ID" value="KAF9737341.1"/>
    <property type="molecule type" value="Genomic_DNA"/>
</dbReference>
<reference evidence="3" key="1">
    <citation type="journal article" date="2020" name="Mol. Plant Microbe Interact.">
        <title>Genome Sequence of the Biocontrol Agent Coniothyrium minitans strain Conio (IMI 134523).</title>
        <authorList>
            <person name="Patel D."/>
            <person name="Shittu T.A."/>
            <person name="Baroncelli R."/>
            <person name="Muthumeenakshi S."/>
            <person name="Osborne T.H."/>
            <person name="Janganan T.K."/>
            <person name="Sreenivasaprasad S."/>
        </authorList>
    </citation>
    <scope>NUCLEOTIDE SEQUENCE</scope>
    <source>
        <strain evidence="3">Conio</strain>
    </source>
</reference>
<proteinExistence type="predicted"/>
<keyword evidence="2" id="KW-0732">Signal</keyword>
<sequence>MQLVILFACLIGGLHRAEAAVKTHIYIDQVPIYTKLASCAQDRVSAIVRAQASGCGDDTQLTSFACFCIDSSSEFASIISTAVKDQCSSAATEAVLTARHAAVKTTAHRVRARATVTPAPTTTGAVVRDVNSALEAFDSYCSKSTELTRFQQDSNSQVTQAPTTVFVTLTPSAPSVSSPADTSTKPSKPIAAIVVPVILVPIALGIILWLFLKHRRQQREFGHKLQELQAENSFARRDQTIVGNSNLVMVTDQKELPVQYGTELYATEHRVEMPPNQNLAVELDGNAGGTAQKNKKMGLA</sequence>
<organism evidence="3 4">
    <name type="scientific">Paraphaeosphaeria minitans</name>
    <dbReference type="NCBI Taxonomy" id="565426"/>
    <lineage>
        <taxon>Eukaryota</taxon>
        <taxon>Fungi</taxon>
        <taxon>Dikarya</taxon>
        <taxon>Ascomycota</taxon>
        <taxon>Pezizomycotina</taxon>
        <taxon>Dothideomycetes</taxon>
        <taxon>Pleosporomycetidae</taxon>
        <taxon>Pleosporales</taxon>
        <taxon>Massarineae</taxon>
        <taxon>Didymosphaeriaceae</taxon>
        <taxon>Paraphaeosphaeria</taxon>
    </lineage>
</organism>
<keyword evidence="1" id="KW-1133">Transmembrane helix</keyword>
<keyword evidence="1" id="KW-0472">Membrane</keyword>
<feature type="chain" id="PRO_5040192311" description="Extracellular membrane protein CFEM domain-containing protein" evidence="2">
    <location>
        <begin position="20"/>
        <end position="300"/>
    </location>
</feature>
<keyword evidence="4" id="KW-1185">Reference proteome</keyword>
<feature type="transmembrane region" description="Helical" evidence="1">
    <location>
        <begin position="190"/>
        <end position="212"/>
    </location>
</feature>
<evidence type="ECO:0000256" key="2">
    <source>
        <dbReference type="SAM" id="SignalP"/>
    </source>
</evidence>
<evidence type="ECO:0000256" key="1">
    <source>
        <dbReference type="SAM" id="Phobius"/>
    </source>
</evidence>
<dbReference type="AlphaFoldDB" id="A0A9P6GLC1"/>
<protein>
    <recommendedName>
        <fullName evidence="5">Extracellular membrane protein CFEM domain-containing protein</fullName>
    </recommendedName>
</protein>
<feature type="signal peptide" evidence="2">
    <location>
        <begin position="1"/>
        <end position="19"/>
    </location>
</feature>
<accession>A0A9P6GLC1</accession>
<name>A0A9P6GLC1_9PLEO</name>
<keyword evidence="1" id="KW-0812">Transmembrane</keyword>
<evidence type="ECO:0000313" key="3">
    <source>
        <dbReference type="EMBL" id="KAF9737341.1"/>
    </source>
</evidence>